<dbReference type="NCBIfam" id="TIGR03302">
    <property type="entry name" value="OM_YfiO"/>
    <property type="match status" value="1"/>
</dbReference>
<evidence type="ECO:0000256" key="7">
    <source>
        <dbReference type="SAM" id="SignalP"/>
    </source>
</evidence>
<evidence type="ECO:0000259" key="8">
    <source>
        <dbReference type="Pfam" id="PF13525"/>
    </source>
</evidence>
<keyword evidence="5 6" id="KW-0449">Lipoprotein</keyword>
<comment type="function">
    <text evidence="6">Part of the outer membrane protein assembly complex, which is involved in assembly and insertion of beta-barrel proteins into the outer membrane.</text>
</comment>
<dbReference type="SUPFAM" id="SSF48452">
    <property type="entry name" value="TPR-like"/>
    <property type="match status" value="1"/>
</dbReference>
<keyword evidence="2 6" id="KW-0472">Membrane</keyword>
<dbReference type="InterPro" id="IPR039565">
    <property type="entry name" value="BamD-like"/>
</dbReference>
<evidence type="ECO:0000256" key="4">
    <source>
        <dbReference type="ARBA" id="ARBA00023237"/>
    </source>
</evidence>
<sequence>MRLAKLLAIVSITLIASGCSWFGGGDEKEAPDVPEQQLYQEALDRLESANYVAAIEKLQLLEARYPFGRFSDQAQLELIYAYHKNYEPEAARATADRFIRLNPNHENLDYALYLKGLTAFEKDRTFFEKYLPIDETQRDPGSALESFQSFQQLVSRFPNSEYAPDAQKRMTYLKNRLATHEMHVARYYVKREAWVAAANRGRYVVENYQQTPAVPDALSVMVLAYNELGMTDLAADSQAVLDANFPDYQSNIQLAKKESLLSTATFGLLGSNETPAPVQQTSAKPKAQQERSWFSRLTFGIFDSEEESDK</sequence>
<keyword evidence="4 6" id="KW-0998">Cell outer membrane</keyword>
<evidence type="ECO:0000256" key="2">
    <source>
        <dbReference type="ARBA" id="ARBA00023136"/>
    </source>
</evidence>
<dbReference type="PANTHER" id="PTHR37423:SF1">
    <property type="entry name" value="OUTER MEMBRANE PROTEIN ASSEMBLY FACTOR BAMD"/>
    <property type="match status" value="1"/>
</dbReference>
<dbReference type="PROSITE" id="PS51257">
    <property type="entry name" value="PROKAR_LIPOPROTEIN"/>
    <property type="match status" value="1"/>
</dbReference>
<keyword evidence="10" id="KW-1185">Reference proteome</keyword>
<dbReference type="EMBL" id="CP073345">
    <property type="protein sequence ID" value="UTW05634.1"/>
    <property type="molecule type" value="Genomic_DNA"/>
</dbReference>
<evidence type="ECO:0000313" key="10">
    <source>
        <dbReference type="Proteomes" id="UP001059950"/>
    </source>
</evidence>
<dbReference type="PANTHER" id="PTHR37423">
    <property type="entry name" value="SOLUBLE LYTIC MUREIN TRANSGLYCOSYLASE-RELATED"/>
    <property type="match status" value="1"/>
</dbReference>
<feature type="domain" description="Outer membrane lipoprotein BamD-like" evidence="8">
    <location>
        <begin position="32"/>
        <end position="238"/>
    </location>
</feature>
<feature type="signal peptide" evidence="7">
    <location>
        <begin position="1"/>
        <end position="22"/>
    </location>
</feature>
<evidence type="ECO:0000256" key="1">
    <source>
        <dbReference type="ARBA" id="ARBA00022729"/>
    </source>
</evidence>
<reference evidence="9" key="1">
    <citation type="submission" date="2021-04" db="EMBL/GenBank/DDBJ databases">
        <title>Oceanospirillales bacteria with DddD are important DMSP degraders in coastal seawater.</title>
        <authorList>
            <person name="Liu J."/>
        </authorList>
    </citation>
    <scope>NUCLEOTIDE SEQUENCE</scope>
    <source>
        <strain evidence="9">GY6</strain>
        <plasmid evidence="9">unnamed</plasmid>
    </source>
</reference>
<evidence type="ECO:0000313" key="9">
    <source>
        <dbReference type="EMBL" id="UTW05634.1"/>
    </source>
</evidence>
<evidence type="ECO:0000256" key="3">
    <source>
        <dbReference type="ARBA" id="ARBA00023139"/>
    </source>
</evidence>
<keyword evidence="1 6" id="KW-0732">Signal</keyword>
<proteinExistence type="inferred from homology"/>
<comment type="similarity">
    <text evidence="6">Belongs to the BamD family.</text>
</comment>
<dbReference type="Gene3D" id="1.25.40.10">
    <property type="entry name" value="Tetratricopeptide repeat domain"/>
    <property type="match status" value="1"/>
</dbReference>
<organism evidence="9 10">
    <name type="scientific">Amphritea atlantica</name>
    <dbReference type="NCBI Taxonomy" id="355243"/>
    <lineage>
        <taxon>Bacteria</taxon>
        <taxon>Pseudomonadati</taxon>
        <taxon>Pseudomonadota</taxon>
        <taxon>Gammaproteobacteria</taxon>
        <taxon>Oceanospirillales</taxon>
        <taxon>Oceanospirillaceae</taxon>
        <taxon>Amphritea</taxon>
    </lineage>
</organism>
<keyword evidence="9" id="KW-0614">Plasmid</keyword>
<protein>
    <recommendedName>
        <fullName evidence="6">Outer membrane protein assembly factor BamD</fullName>
    </recommendedName>
</protein>
<dbReference type="InterPro" id="IPR017689">
    <property type="entry name" value="BamD"/>
</dbReference>
<evidence type="ECO:0000256" key="5">
    <source>
        <dbReference type="ARBA" id="ARBA00023288"/>
    </source>
</evidence>
<comment type="subcellular location">
    <subcellularLocation>
        <location evidence="6">Cell outer membrane</location>
        <topology evidence="6">Lipid-anchor</topology>
    </subcellularLocation>
</comment>
<geneLocation type="plasmid" evidence="9 10">
    <name>unnamed</name>
</geneLocation>
<accession>A0ABY5H0S7</accession>
<comment type="subunit">
    <text evidence="6">Part of the Bam complex.</text>
</comment>
<dbReference type="Proteomes" id="UP001059950">
    <property type="component" value="Plasmid unnamed"/>
</dbReference>
<feature type="chain" id="PRO_5045465022" description="Outer membrane protein assembly factor BamD" evidence="7">
    <location>
        <begin position="23"/>
        <end position="310"/>
    </location>
</feature>
<dbReference type="CDD" id="cd15830">
    <property type="entry name" value="BamD"/>
    <property type="match status" value="1"/>
</dbReference>
<evidence type="ECO:0000256" key="6">
    <source>
        <dbReference type="HAMAP-Rule" id="MF_00922"/>
    </source>
</evidence>
<dbReference type="Pfam" id="PF13525">
    <property type="entry name" value="YfiO"/>
    <property type="match status" value="1"/>
</dbReference>
<keyword evidence="3 6" id="KW-0564">Palmitate</keyword>
<gene>
    <name evidence="6" type="primary">bamD</name>
    <name evidence="9" type="ORF">KDX31_19780</name>
</gene>
<dbReference type="HAMAP" id="MF_00922">
    <property type="entry name" value="OM_assembly_BamD"/>
    <property type="match status" value="1"/>
</dbReference>
<dbReference type="InterPro" id="IPR011990">
    <property type="entry name" value="TPR-like_helical_dom_sf"/>
</dbReference>
<name>A0ABY5H0S7_9GAMM</name>